<name>A0A081DDB4_NONUL</name>
<evidence type="ECO:0000313" key="1">
    <source>
        <dbReference type="EMBL" id="GAK76910.1"/>
    </source>
</evidence>
<gene>
    <name evidence="1" type="ORF">JCM19296_2510</name>
</gene>
<proteinExistence type="predicted"/>
<dbReference type="EMBL" id="BBLG01000005">
    <property type="protein sequence ID" value="GAK76910.1"/>
    <property type="molecule type" value="Genomic_DNA"/>
</dbReference>
<accession>A0A081DDB4</accession>
<reference evidence="1 2" key="1">
    <citation type="journal article" date="2014" name="Genome Announc.">
        <title>Draft Genome Sequences of Marine Flavobacterium Nonlabens Strains NR17, NR24, NR27, NR32, NR33, and Ara13.</title>
        <authorList>
            <person name="Nakanishi M."/>
            <person name="Meirelles P."/>
            <person name="Suzuki R."/>
            <person name="Takatani N."/>
            <person name="Mino S."/>
            <person name="Suda W."/>
            <person name="Oshima K."/>
            <person name="Hattori M."/>
            <person name="Ohkuma M."/>
            <person name="Hosokawa M."/>
            <person name="Miyashita K."/>
            <person name="Thompson F.L."/>
            <person name="Niwa A."/>
            <person name="Sawabe T."/>
            <person name="Sawabe T."/>
        </authorList>
    </citation>
    <scope>NUCLEOTIDE SEQUENCE [LARGE SCALE GENOMIC DNA]</scope>
    <source>
        <strain evidence="2">JCM19296</strain>
    </source>
</reference>
<dbReference type="AlphaFoldDB" id="A0A081DDB4"/>
<comment type="caution">
    <text evidence="1">The sequence shown here is derived from an EMBL/GenBank/DDBJ whole genome shotgun (WGS) entry which is preliminary data.</text>
</comment>
<sequence length="48" mass="5440">MKNDNKSFGLDSIVGVFILVSRTNSRLLLPKIKADFALISKWVLFIVM</sequence>
<organism evidence="1 2">
    <name type="scientific">Nonlabens ulvanivorans</name>
    <name type="common">Persicivirga ulvanivorans</name>
    <dbReference type="NCBI Taxonomy" id="906888"/>
    <lineage>
        <taxon>Bacteria</taxon>
        <taxon>Pseudomonadati</taxon>
        <taxon>Bacteroidota</taxon>
        <taxon>Flavobacteriia</taxon>
        <taxon>Flavobacteriales</taxon>
        <taxon>Flavobacteriaceae</taxon>
        <taxon>Nonlabens</taxon>
    </lineage>
</organism>
<dbReference type="Proteomes" id="UP000028980">
    <property type="component" value="Unassembled WGS sequence"/>
</dbReference>
<protein>
    <submittedName>
        <fullName evidence="1">Uncharacterized protein</fullName>
    </submittedName>
</protein>
<evidence type="ECO:0000313" key="2">
    <source>
        <dbReference type="Proteomes" id="UP000028980"/>
    </source>
</evidence>